<gene>
    <name evidence="6" type="primary">yigL</name>
    <name evidence="6" type="ORF">M9393_00290</name>
</gene>
<dbReference type="PANTHER" id="PTHR47267:SF4">
    <property type="entry name" value="PYRIDOXAL PHOSPHATE PHOSPHATASE YIGL"/>
    <property type="match status" value="1"/>
</dbReference>
<dbReference type="EMBL" id="CP097753">
    <property type="protein sequence ID" value="URJ28210.1"/>
    <property type="molecule type" value="Genomic_DNA"/>
</dbReference>
<dbReference type="RefSeq" id="WP_250248637.1">
    <property type="nucleotide sequence ID" value="NZ_CP097753.1"/>
</dbReference>
<evidence type="ECO:0000256" key="5">
    <source>
        <dbReference type="ARBA" id="ARBA00034778"/>
    </source>
</evidence>
<dbReference type="InterPro" id="IPR036412">
    <property type="entry name" value="HAD-like_sf"/>
</dbReference>
<dbReference type="GO" id="GO:0050308">
    <property type="term" value="F:sugar-phosphatase activity"/>
    <property type="evidence" value="ECO:0007669"/>
    <property type="project" value="UniProtKB-EC"/>
</dbReference>
<dbReference type="CDD" id="cd07516">
    <property type="entry name" value="HAD_Pase"/>
    <property type="match status" value="1"/>
</dbReference>
<dbReference type="EC" id="3.1.3.23" evidence="6"/>
<comment type="cofactor">
    <cofactor evidence="1">
        <name>Mg(2+)</name>
        <dbReference type="ChEBI" id="CHEBI:18420"/>
    </cofactor>
</comment>
<dbReference type="SUPFAM" id="SSF56784">
    <property type="entry name" value="HAD-like"/>
    <property type="match status" value="1"/>
</dbReference>
<dbReference type="GO" id="GO:0033883">
    <property type="term" value="F:pyridoxal phosphatase activity"/>
    <property type="evidence" value="ECO:0007669"/>
    <property type="project" value="UniProtKB-EC"/>
</dbReference>
<dbReference type="NCBIfam" id="TIGR00099">
    <property type="entry name" value="Cof-subfamily"/>
    <property type="match status" value="1"/>
</dbReference>
<dbReference type="SFLD" id="SFLDG01144">
    <property type="entry name" value="C2.B.4:_PGP_Like"/>
    <property type="match status" value="1"/>
</dbReference>
<dbReference type="EC" id="3.1.3.74" evidence="6"/>
<dbReference type="InterPro" id="IPR000150">
    <property type="entry name" value="Cof"/>
</dbReference>
<dbReference type="NCBIfam" id="TIGR01484">
    <property type="entry name" value="HAD-SF-IIB"/>
    <property type="match status" value="1"/>
</dbReference>
<dbReference type="GO" id="GO:0000287">
    <property type="term" value="F:magnesium ion binding"/>
    <property type="evidence" value="ECO:0007669"/>
    <property type="project" value="UniProtKB-ARBA"/>
</dbReference>
<dbReference type="AlphaFoldDB" id="A0A9Q8U032"/>
<sequence>MFRIVASDLDGTLLTPNHRLTPFAKKILKLLTDHKIHFIFATGRHHTNVMGIRDNLKINIYMITSNGARIHNADGKLISSYNLETTIVSDLLSVAHYDSEIITNIFHNDQWLINRSVSNQNYFTNEYESNYCIYQKDTLSLDKICKVYFTSNNCQRLLSLEKELNARWHHHVNISFSLPTCLEVMPGGVSKGHALAQVVKLLGYQLKDCISFGDGMNDKEMLSMTGKGCIMSNAQQRLKDTLPLLEIIGNNKNDAVPHYLKRLYLNKLPNISLIK</sequence>
<keyword evidence="4" id="KW-0460">Magnesium</keyword>
<dbReference type="NCBIfam" id="NF008213">
    <property type="entry name" value="PRK10976.1"/>
    <property type="match status" value="1"/>
</dbReference>
<evidence type="ECO:0000256" key="3">
    <source>
        <dbReference type="ARBA" id="ARBA00022801"/>
    </source>
</evidence>
<evidence type="ECO:0000256" key="2">
    <source>
        <dbReference type="ARBA" id="ARBA00022723"/>
    </source>
</evidence>
<dbReference type="Gene3D" id="3.30.1240.10">
    <property type="match status" value="1"/>
</dbReference>
<dbReference type="PROSITE" id="PS01228">
    <property type="entry name" value="COF_1"/>
    <property type="match status" value="1"/>
</dbReference>
<keyword evidence="3 6" id="KW-0378">Hydrolase</keyword>
<dbReference type="Gene3D" id="3.40.50.1000">
    <property type="entry name" value="HAD superfamily/HAD-like"/>
    <property type="match status" value="1"/>
</dbReference>
<dbReference type="InterPro" id="IPR006379">
    <property type="entry name" value="HAD-SF_hydro_IIB"/>
</dbReference>
<dbReference type="Proteomes" id="UP001056209">
    <property type="component" value="Chromosome"/>
</dbReference>
<comment type="similarity">
    <text evidence="5">Belongs to the HAD-like hydrolase superfamily. Cof family.</text>
</comment>
<dbReference type="SFLD" id="SFLDG01140">
    <property type="entry name" value="C2.B:_Phosphomannomutase_and_P"/>
    <property type="match status" value="1"/>
</dbReference>
<dbReference type="PANTHER" id="PTHR47267">
    <property type="match status" value="1"/>
</dbReference>
<evidence type="ECO:0000256" key="4">
    <source>
        <dbReference type="ARBA" id="ARBA00022842"/>
    </source>
</evidence>
<organism evidence="6 7">
    <name type="scientific">Candidatus Blochmannia vicinus</name>
    <name type="common">nom. nud.</name>
    <dbReference type="NCBI Taxonomy" id="251540"/>
    <lineage>
        <taxon>Bacteria</taxon>
        <taxon>Pseudomonadati</taxon>
        <taxon>Pseudomonadota</taxon>
        <taxon>Gammaproteobacteria</taxon>
        <taxon>Enterobacterales</taxon>
        <taxon>Enterobacteriaceae</taxon>
        <taxon>ant endosymbionts</taxon>
        <taxon>Candidatus Blochmanniella</taxon>
    </lineage>
</organism>
<name>A0A9Q8U032_9ENTR</name>
<protein>
    <submittedName>
        <fullName evidence="6">Sugar/pyridoxal phosphate phosphatase YigL</fullName>
        <ecNumber evidence="6">3.1.3.23</ecNumber>
        <ecNumber evidence="6">3.1.3.74</ecNumber>
    </submittedName>
</protein>
<dbReference type="InterPro" id="IPR023214">
    <property type="entry name" value="HAD_sf"/>
</dbReference>
<proteinExistence type="inferred from homology"/>
<evidence type="ECO:0000313" key="6">
    <source>
        <dbReference type="EMBL" id="URJ28210.1"/>
    </source>
</evidence>
<accession>A0A9Q8U032</accession>
<evidence type="ECO:0000313" key="7">
    <source>
        <dbReference type="Proteomes" id="UP001056209"/>
    </source>
</evidence>
<dbReference type="Pfam" id="PF08282">
    <property type="entry name" value="Hydrolase_3"/>
    <property type="match status" value="1"/>
</dbReference>
<evidence type="ECO:0000256" key="1">
    <source>
        <dbReference type="ARBA" id="ARBA00001946"/>
    </source>
</evidence>
<keyword evidence="2" id="KW-0479">Metal-binding</keyword>
<dbReference type="SFLD" id="SFLDS00003">
    <property type="entry name" value="Haloacid_Dehalogenase"/>
    <property type="match status" value="1"/>
</dbReference>
<reference evidence="6" key="1">
    <citation type="submission" date="2022-05" db="EMBL/GenBank/DDBJ databases">
        <title>Impact of host demography and evolutionary history on endosymbiont molecular evolution: a test in carpenter ants (Genus Camponotus) and their Blochmannia endosymbionts.</title>
        <authorList>
            <person name="Manthey J.D."/>
            <person name="Giron J.C."/>
            <person name="Hruska J.P."/>
        </authorList>
    </citation>
    <scope>NUCLEOTIDE SEQUENCE</scope>
    <source>
        <strain evidence="6">C-039</strain>
    </source>
</reference>